<dbReference type="Proteomes" id="UP000196581">
    <property type="component" value="Unassembled WGS sequence"/>
</dbReference>
<dbReference type="Pfam" id="PF14397">
    <property type="entry name" value="ATPgrasp_ST"/>
    <property type="match status" value="1"/>
</dbReference>
<organism evidence="2 3">
    <name type="scientific">Brevibacterium yomogidense</name>
    <dbReference type="NCBI Taxonomy" id="946573"/>
    <lineage>
        <taxon>Bacteria</taxon>
        <taxon>Bacillati</taxon>
        <taxon>Actinomycetota</taxon>
        <taxon>Actinomycetes</taxon>
        <taxon>Micrococcales</taxon>
        <taxon>Brevibacteriaceae</taxon>
        <taxon>Brevibacterium</taxon>
    </lineage>
</organism>
<reference evidence="3" key="1">
    <citation type="submission" date="2017-02" db="EMBL/GenBank/DDBJ databases">
        <authorList>
            <person name="Dridi B."/>
        </authorList>
    </citation>
    <scope>NUCLEOTIDE SEQUENCE [LARGE SCALE GENOMIC DNA]</scope>
    <source>
        <strain evidence="3">B Co 03.10</strain>
    </source>
</reference>
<dbReference type="Gene3D" id="3.30.470.20">
    <property type="entry name" value="ATP-grasp fold, B domain"/>
    <property type="match status" value="1"/>
</dbReference>
<name>A0A1X6X7L0_9MICO</name>
<keyword evidence="3" id="KW-1185">Reference proteome</keyword>
<dbReference type="InterPro" id="IPR039523">
    <property type="entry name" value="RimK-rel_E_lig_ATP-grasp"/>
</dbReference>
<accession>A0A1X6X7L0</accession>
<evidence type="ECO:0000313" key="3">
    <source>
        <dbReference type="Proteomes" id="UP000196581"/>
    </source>
</evidence>
<proteinExistence type="predicted"/>
<sequence length="396" mass="44796">MSMNPARAAIKRIRAPFGWAFRKYRAARVFQIALKKLWRKEMQWDVPFTMRRPRWWLKGFLSRSAVLYELEQGNDPNRYVSDVHRYFRTKNMVHARLQDIINNKLSTHLLLRSMDIRSPELIGVFSRGLVHFFPGEGRMSVVDYLESMEQAETVFFKVLAGAEGNNIHAVERTSDRTWAVDGVQRTKGSAASVFAVQPKPMIIERGLIQHPDQAALFADSVNTLRVLTMVDLENGNEPFIAMAVQRIGCRRSAPADNWTRGGLSARVDLETGRLGRATRLPDGDVKEWFDTHPDSGAQITGVSVPMWQEVHDLVLHSARSLSFMEYIGWDIVISPEGPVVLEANVNTGLNVMQSHAPLFDDPRVRNYYSKRGVKTRLLAEAPAENGDASVPVVEEV</sequence>
<feature type="domain" description="Alpha-L-glutamate ligase-related protein ATP-grasp" evidence="1">
    <location>
        <begin position="94"/>
        <end position="353"/>
    </location>
</feature>
<dbReference type="AlphaFoldDB" id="A0A1X6X7L0"/>
<dbReference type="EMBL" id="FWFF01000005">
    <property type="protein sequence ID" value="SLM95175.1"/>
    <property type="molecule type" value="Genomic_DNA"/>
</dbReference>
<protein>
    <recommendedName>
        <fullName evidence="1">Alpha-L-glutamate ligase-related protein ATP-grasp domain-containing protein</fullName>
    </recommendedName>
</protein>
<gene>
    <name evidence="2" type="ORF">FM105_04570</name>
</gene>
<evidence type="ECO:0000313" key="2">
    <source>
        <dbReference type="EMBL" id="SLM95175.1"/>
    </source>
</evidence>
<evidence type="ECO:0000259" key="1">
    <source>
        <dbReference type="Pfam" id="PF14397"/>
    </source>
</evidence>
<dbReference type="SUPFAM" id="SSF56059">
    <property type="entry name" value="Glutathione synthetase ATP-binding domain-like"/>
    <property type="match status" value="1"/>
</dbReference>